<evidence type="ECO:0000256" key="2">
    <source>
        <dbReference type="ARBA" id="ARBA00022737"/>
    </source>
</evidence>
<protein>
    <recommendedName>
        <fullName evidence="3">TIR domain-containing protein</fullName>
    </recommendedName>
</protein>
<keyword evidence="5" id="KW-1185">Reference proteome</keyword>
<dbReference type="SMART" id="SM00369">
    <property type="entry name" value="LRR_TYP"/>
    <property type="match status" value="5"/>
</dbReference>
<dbReference type="Gene3D" id="3.40.50.10140">
    <property type="entry name" value="Toll/interleukin-1 receptor homology (TIR) domain"/>
    <property type="match status" value="1"/>
</dbReference>
<dbReference type="GO" id="GO:0007165">
    <property type="term" value="P:signal transduction"/>
    <property type="evidence" value="ECO:0007669"/>
    <property type="project" value="InterPro"/>
</dbReference>
<organism evidence="4 5">
    <name type="scientific">Ceratodon purpureus</name>
    <name type="common">Fire moss</name>
    <name type="synonym">Dicranum purpureum</name>
    <dbReference type="NCBI Taxonomy" id="3225"/>
    <lineage>
        <taxon>Eukaryota</taxon>
        <taxon>Viridiplantae</taxon>
        <taxon>Streptophyta</taxon>
        <taxon>Embryophyta</taxon>
        <taxon>Bryophyta</taxon>
        <taxon>Bryophytina</taxon>
        <taxon>Bryopsida</taxon>
        <taxon>Dicranidae</taxon>
        <taxon>Pseudoditrichales</taxon>
        <taxon>Ditrichaceae</taxon>
        <taxon>Ceratodon</taxon>
    </lineage>
</organism>
<gene>
    <name evidence="4" type="ORF">KC19_3G086800</name>
</gene>
<evidence type="ECO:0000259" key="3">
    <source>
        <dbReference type="PROSITE" id="PS50104"/>
    </source>
</evidence>
<proteinExistence type="predicted"/>
<dbReference type="InterPro" id="IPR032675">
    <property type="entry name" value="LRR_dom_sf"/>
</dbReference>
<dbReference type="Pfam" id="PF23282">
    <property type="entry name" value="WHD_ROQ1"/>
    <property type="match status" value="1"/>
</dbReference>
<dbReference type="SMART" id="SM00255">
    <property type="entry name" value="TIR"/>
    <property type="match status" value="1"/>
</dbReference>
<evidence type="ECO:0000256" key="1">
    <source>
        <dbReference type="ARBA" id="ARBA00022614"/>
    </source>
</evidence>
<dbReference type="Pfam" id="PF23598">
    <property type="entry name" value="LRR_14"/>
    <property type="match status" value="2"/>
</dbReference>
<sequence length="1179" mass="131584">MKRKRDPEQAGTSHAVMDDFDVFLNHRGPDVKNTFIAHLEEALRFAGFRPFLDARSLMKGNPALQSIDEALDTAKVHVAVVSKRYAESKYCLNELVAMVRSGKPVVPVFYDVEPVDLRWVEKGPFGEAFEKHKARGRTEKKLQEWRDALKALAELTGFRLADYNRNEAHLKGAVVDAVARLTPSNDPVEVEEFTVGLEGSKNKCVQALDNMGAGIGILGLLGMGGVGKTTLAREIYNHLVVEKRFRHMTFLEIHRNPSSSDVQIKRVQSTSLQEQLLWDLLHVNATTPNYRSSFQQVSSLGPVLIVIDNIHKLDEFEALVPFVGELHPGSRIIITSRDRSVFRKVGGRTNVEHFLFDVSTLDWHNSNILFNRYAFHSNEAPIKYKGIAKDVIKACGGLPLALKVMGSTLFEKISIEDEETIWLEFVDVLRGNMDVMDLLKWSYDNLSSVEKRMFVDITCLFCNESKAKALTYWRSCIYCGSCDGIKAPEMSLRNLVDKNIVHQDHHGILGVHDLLRDLGQDIGKELKSHLICHDKEDGVALANQGTNKTMVLNLERSQNKHFEAKTFTEMPNLHSLVLPHGSRINGDLGIMSKELRMLQWRGMPFSNVPTRLNLRHILFLDFSDSSKMASLWTESTTSFEGHPNLQHLNLTRCTSIIKLPNAIGQSSHLQHLDLWGCKSLERLPESIGQLKALQVLVLDSCTSLKALPDSIGALSNLTHLSARGCESLVKLPSAIGMLSRIEELRINSGSLECQVSADGNIGQAWTRLWWLHLGSCGGLGSLVDYGALKSLQVLVLGDSTLTEIPESLGLLTSLTTLHIECRPSDKRLQIECLPKSIADLKMLESLVLGNCEKLKRLPKNLGALTRLKQLDIWDCTIRKLPKSLGLLSELRELSITGCKNLQKLPVSIRQLRSLWMFQFTDNGSTEAVETSLQGLLGCGLLNSLLGTLELQDSTLTELPESLGQFRRLHQLAISCERLQCLPNSITGLTMLTVLRLSQCHNLKRLPKTLGALTNLVSLRIECCPIKKLPNSIGGLSRLEILRVAGCENLQKLPNSVRQLHSLSLLGLQDCSGIEAMGALATLQGLPLWGSTSITKLPAALGIVSTLVVYDTDNNRQWQYCLRRCRYRDDACLYGTTEVLEEDESGYLKACRDKSSGQIHLLRGAHKERRDQHPVLELLW</sequence>
<dbReference type="PRINTS" id="PR00364">
    <property type="entry name" value="DISEASERSIST"/>
</dbReference>
<dbReference type="InterPro" id="IPR042197">
    <property type="entry name" value="Apaf_helical"/>
</dbReference>
<dbReference type="AlphaFoldDB" id="A0A8T0IJU1"/>
<dbReference type="Gene3D" id="3.80.10.10">
    <property type="entry name" value="Ribonuclease Inhibitor"/>
    <property type="match status" value="3"/>
</dbReference>
<dbReference type="InterPro" id="IPR002182">
    <property type="entry name" value="NB-ARC"/>
</dbReference>
<dbReference type="SUPFAM" id="SSF52058">
    <property type="entry name" value="L domain-like"/>
    <property type="match status" value="2"/>
</dbReference>
<dbReference type="PANTHER" id="PTHR11017">
    <property type="entry name" value="LEUCINE-RICH REPEAT-CONTAINING PROTEIN"/>
    <property type="match status" value="1"/>
</dbReference>
<dbReference type="InterPro" id="IPR055414">
    <property type="entry name" value="LRR_R13L4/SHOC2-like"/>
</dbReference>
<dbReference type="InterPro" id="IPR003591">
    <property type="entry name" value="Leu-rich_rpt_typical-subtyp"/>
</dbReference>
<evidence type="ECO:0000313" key="5">
    <source>
        <dbReference type="Proteomes" id="UP000822688"/>
    </source>
</evidence>
<name>A0A8T0IJU1_CERPU</name>
<dbReference type="SUPFAM" id="SSF52540">
    <property type="entry name" value="P-loop containing nucleoside triphosphate hydrolases"/>
    <property type="match status" value="1"/>
</dbReference>
<dbReference type="InterPro" id="IPR035897">
    <property type="entry name" value="Toll_tir_struct_dom_sf"/>
</dbReference>
<dbReference type="Pfam" id="PF01582">
    <property type="entry name" value="TIR"/>
    <property type="match status" value="1"/>
</dbReference>
<accession>A0A8T0IJU1</accession>
<dbReference type="EMBL" id="CM026423">
    <property type="protein sequence ID" value="KAG0582798.1"/>
    <property type="molecule type" value="Genomic_DNA"/>
</dbReference>
<dbReference type="InterPro" id="IPR027417">
    <property type="entry name" value="P-loop_NTPase"/>
</dbReference>
<dbReference type="GO" id="GO:0043531">
    <property type="term" value="F:ADP binding"/>
    <property type="evidence" value="ECO:0007669"/>
    <property type="project" value="InterPro"/>
</dbReference>
<dbReference type="InterPro" id="IPR000157">
    <property type="entry name" value="TIR_dom"/>
</dbReference>
<dbReference type="InterPro" id="IPR044974">
    <property type="entry name" value="Disease_R_plants"/>
</dbReference>
<dbReference type="SUPFAM" id="SSF52200">
    <property type="entry name" value="Toll/Interleukin receptor TIR domain"/>
    <property type="match status" value="1"/>
</dbReference>
<comment type="caution">
    <text evidence="4">The sequence shown here is derived from an EMBL/GenBank/DDBJ whole genome shotgun (WGS) entry which is preliminary data.</text>
</comment>
<dbReference type="PROSITE" id="PS50104">
    <property type="entry name" value="TIR"/>
    <property type="match status" value="1"/>
</dbReference>
<feature type="domain" description="TIR" evidence="3">
    <location>
        <begin position="18"/>
        <end position="182"/>
    </location>
</feature>
<dbReference type="GO" id="GO:0051707">
    <property type="term" value="P:response to other organism"/>
    <property type="evidence" value="ECO:0007669"/>
    <property type="project" value="UniProtKB-ARBA"/>
</dbReference>
<dbReference type="Pfam" id="PF00931">
    <property type="entry name" value="NB-ARC"/>
    <property type="match status" value="1"/>
</dbReference>
<reference evidence="4" key="1">
    <citation type="submission" date="2020-06" db="EMBL/GenBank/DDBJ databases">
        <title>WGS assembly of Ceratodon purpureus strain R40.</title>
        <authorList>
            <person name="Carey S.B."/>
            <person name="Jenkins J."/>
            <person name="Shu S."/>
            <person name="Lovell J.T."/>
            <person name="Sreedasyam A."/>
            <person name="Maumus F."/>
            <person name="Tiley G.P."/>
            <person name="Fernandez-Pozo N."/>
            <person name="Barry K."/>
            <person name="Chen C."/>
            <person name="Wang M."/>
            <person name="Lipzen A."/>
            <person name="Daum C."/>
            <person name="Saski C.A."/>
            <person name="Payton A.C."/>
            <person name="Mcbreen J.C."/>
            <person name="Conrad R.E."/>
            <person name="Kollar L.M."/>
            <person name="Olsson S."/>
            <person name="Huttunen S."/>
            <person name="Landis J.B."/>
            <person name="Wickett N.J."/>
            <person name="Johnson M.G."/>
            <person name="Rensing S.A."/>
            <person name="Grimwood J."/>
            <person name="Schmutz J."/>
            <person name="Mcdaniel S.F."/>
        </authorList>
    </citation>
    <scope>NUCLEOTIDE SEQUENCE</scope>
    <source>
        <strain evidence="4">R40</strain>
    </source>
</reference>
<keyword evidence="2" id="KW-0677">Repeat</keyword>
<dbReference type="Proteomes" id="UP000822688">
    <property type="component" value="Chromosome 3"/>
</dbReference>
<dbReference type="PANTHER" id="PTHR11017:SF579">
    <property type="entry name" value="TIR DOMAIN-CONTAINING PROTEIN"/>
    <property type="match status" value="1"/>
</dbReference>
<dbReference type="InterPro" id="IPR058192">
    <property type="entry name" value="WHD_ROQ1-like"/>
</dbReference>
<dbReference type="Gene3D" id="3.40.50.300">
    <property type="entry name" value="P-loop containing nucleotide triphosphate hydrolases"/>
    <property type="match status" value="1"/>
</dbReference>
<dbReference type="Gene3D" id="1.10.8.430">
    <property type="entry name" value="Helical domain of apoptotic protease-activating factors"/>
    <property type="match status" value="1"/>
</dbReference>
<dbReference type="GO" id="GO:0006952">
    <property type="term" value="P:defense response"/>
    <property type="evidence" value="ECO:0007669"/>
    <property type="project" value="UniProtKB-KW"/>
</dbReference>
<keyword evidence="1" id="KW-0433">Leucine-rich repeat</keyword>
<evidence type="ECO:0000313" key="4">
    <source>
        <dbReference type="EMBL" id="KAG0582798.1"/>
    </source>
</evidence>